<gene>
    <name evidence="2" type="ORF">ELQ92_11775</name>
</gene>
<keyword evidence="1" id="KW-1133">Transmembrane helix</keyword>
<organism evidence="2 3">
    <name type="scientific">Labedella populi</name>
    <dbReference type="NCBI Taxonomy" id="2498850"/>
    <lineage>
        <taxon>Bacteria</taxon>
        <taxon>Bacillati</taxon>
        <taxon>Actinomycetota</taxon>
        <taxon>Actinomycetes</taxon>
        <taxon>Micrococcales</taxon>
        <taxon>Microbacteriaceae</taxon>
        <taxon>Labedella</taxon>
    </lineage>
</organism>
<protein>
    <recommendedName>
        <fullName evidence="4">DUF2975 domain-containing protein</fullName>
    </recommendedName>
</protein>
<proteinExistence type="predicted"/>
<feature type="transmembrane region" description="Helical" evidence="1">
    <location>
        <begin position="181"/>
        <end position="200"/>
    </location>
</feature>
<reference evidence="2 3" key="1">
    <citation type="submission" date="2018-12" db="EMBL/GenBank/DDBJ databases">
        <authorList>
            <person name="Li F."/>
        </authorList>
    </citation>
    <scope>NUCLEOTIDE SEQUENCE [LARGE SCALE GENOMIC DNA]</scope>
    <source>
        <strain evidence="2 3">8H24J-4-2</strain>
    </source>
</reference>
<keyword evidence="3" id="KW-1185">Reference proteome</keyword>
<evidence type="ECO:0000256" key="1">
    <source>
        <dbReference type="SAM" id="Phobius"/>
    </source>
</evidence>
<feature type="transmembrane region" description="Helical" evidence="1">
    <location>
        <begin position="134"/>
        <end position="161"/>
    </location>
</feature>
<dbReference type="Proteomes" id="UP000288603">
    <property type="component" value="Unassembled WGS sequence"/>
</dbReference>
<dbReference type="OrthoDB" id="5148898at2"/>
<feature type="transmembrane region" description="Helical" evidence="1">
    <location>
        <begin position="94"/>
        <end position="122"/>
    </location>
</feature>
<dbReference type="AlphaFoldDB" id="A0A444Q6I5"/>
<dbReference type="EMBL" id="RZNC01000004">
    <property type="protein sequence ID" value="RWZ59512.1"/>
    <property type="molecule type" value="Genomic_DNA"/>
</dbReference>
<comment type="caution">
    <text evidence="2">The sequence shown here is derived from an EMBL/GenBank/DDBJ whole genome shotgun (WGS) entry which is preliminary data.</text>
</comment>
<keyword evidence="1" id="KW-0812">Transmembrane</keyword>
<dbReference type="RefSeq" id="WP_128499223.1">
    <property type="nucleotide sequence ID" value="NZ_RZNC01000004.1"/>
</dbReference>
<accession>A0A444Q6I5</accession>
<evidence type="ECO:0008006" key="4">
    <source>
        <dbReference type="Google" id="ProtNLM"/>
    </source>
</evidence>
<feature type="transmembrane region" description="Helical" evidence="1">
    <location>
        <begin position="20"/>
        <end position="45"/>
    </location>
</feature>
<evidence type="ECO:0000313" key="2">
    <source>
        <dbReference type="EMBL" id="RWZ59512.1"/>
    </source>
</evidence>
<evidence type="ECO:0000313" key="3">
    <source>
        <dbReference type="Proteomes" id="UP000288603"/>
    </source>
</evidence>
<sequence length="211" mass="22113">MRFRSTIRETPTGLTRADTFALWLFTGVTAFFGVAVLVSAIPAIVELFGDEVPFSLSASQNVPPDAASGTARIVSGSFDRAQLLVSGVELWPRIALAVSIALASLCSAAVAATVVALCLGILSGRPFVRSVTWVLTTASLVLIAGSLLGAFFNTMAMFSIVAAINPDPSDTVFPFASEYDFTALLIGLVFGAVATAFQLGQRMQRDTDGLV</sequence>
<keyword evidence="1" id="KW-0472">Membrane</keyword>
<name>A0A444Q6I5_9MICO</name>